<dbReference type="OrthoDB" id="2294348at2"/>
<evidence type="ECO:0000313" key="10">
    <source>
        <dbReference type="EMBL" id="RLU59327.1"/>
    </source>
</evidence>
<evidence type="ECO:0000256" key="3">
    <source>
        <dbReference type="ARBA" id="ARBA00022475"/>
    </source>
</evidence>
<accession>A0A3L8GRN5</accession>
<dbReference type="SMR" id="A0A3L8GRN5"/>
<dbReference type="InterPro" id="IPR042094">
    <property type="entry name" value="T2SS_GspF_sf"/>
</dbReference>
<protein>
    <submittedName>
        <fullName evidence="9">Competence protein CglB</fullName>
    </submittedName>
    <submittedName>
        <fullName evidence="10">Type II secretion system F family protein</fullName>
    </submittedName>
</protein>
<dbReference type="EMBL" id="CP007586">
    <property type="protein sequence ID" value="AHY15039.1"/>
    <property type="molecule type" value="Genomic_DNA"/>
</dbReference>
<feature type="transmembrane region" description="Helical" evidence="7">
    <location>
        <begin position="288"/>
        <end position="309"/>
    </location>
</feature>
<dbReference type="InterPro" id="IPR018076">
    <property type="entry name" value="T2SS_GspF_dom"/>
</dbReference>
<dbReference type="KEGG" id="sio:DW64_00740"/>
<dbReference type="KEGG" id="siz:SI82_00840"/>
<proteinExistence type="inferred from homology"/>
<feature type="domain" description="Type II secretion system protein GspF" evidence="8">
    <location>
        <begin position="186"/>
        <end position="307"/>
    </location>
</feature>
<evidence type="ECO:0000256" key="5">
    <source>
        <dbReference type="ARBA" id="ARBA00022989"/>
    </source>
</evidence>
<evidence type="ECO:0000259" key="8">
    <source>
        <dbReference type="Pfam" id="PF00482"/>
    </source>
</evidence>
<evidence type="ECO:0000256" key="1">
    <source>
        <dbReference type="ARBA" id="ARBA00004651"/>
    </source>
</evidence>
<gene>
    <name evidence="10" type="ORF">DIY07_00670</name>
    <name evidence="9" type="ORF">DQ08_00740</name>
</gene>
<evidence type="ECO:0000313" key="12">
    <source>
        <dbReference type="Proteomes" id="UP000269148"/>
    </source>
</evidence>
<feature type="transmembrane region" description="Helical" evidence="7">
    <location>
        <begin position="133"/>
        <end position="154"/>
    </location>
</feature>
<dbReference type="KEGG" id="siq:DQ08_00740"/>
<dbReference type="Gene3D" id="1.20.81.30">
    <property type="entry name" value="Type II secretion system (T2SS), domain F"/>
    <property type="match status" value="2"/>
</dbReference>
<dbReference type="InterPro" id="IPR047692">
    <property type="entry name" value="T4P_ComGB"/>
</dbReference>
<evidence type="ECO:0000256" key="7">
    <source>
        <dbReference type="SAM" id="Phobius"/>
    </source>
</evidence>
<name>A0A3L8GRN5_STRIN</name>
<evidence type="ECO:0000256" key="4">
    <source>
        <dbReference type="ARBA" id="ARBA00022692"/>
    </source>
</evidence>
<keyword evidence="4 7" id="KW-0812">Transmembrane</keyword>
<dbReference type="InterPro" id="IPR003004">
    <property type="entry name" value="GspF/PilC"/>
</dbReference>
<dbReference type="Proteomes" id="UP000269148">
    <property type="component" value="Unassembled WGS sequence"/>
</dbReference>
<dbReference type="STRING" id="1346.BMF34_00920"/>
<dbReference type="GO" id="GO:0005886">
    <property type="term" value="C:plasma membrane"/>
    <property type="evidence" value="ECO:0007669"/>
    <property type="project" value="UniProtKB-SubCell"/>
</dbReference>
<dbReference type="PANTHER" id="PTHR30012">
    <property type="entry name" value="GENERAL SECRETION PATHWAY PROTEIN"/>
    <property type="match status" value="1"/>
</dbReference>
<evidence type="ECO:0000256" key="2">
    <source>
        <dbReference type="ARBA" id="ARBA00005745"/>
    </source>
</evidence>
<evidence type="ECO:0000313" key="9">
    <source>
        <dbReference type="EMBL" id="AHY15039.1"/>
    </source>
</evidence>
<dbReference type="Pfam" id="PF00482">
    <property type="entry name" value="T2SSF"/>
    <property type="match status" value="2"/>
</dbReference>
<keyword evidence="5 7" id="KW-1133">Transmembrane helix</keyword>
<dbReference type="EMBL" id="QLQD01000009">
    <property type="protein sequence ID" value="RLU59327.1"/>
    <property type="molecule type" value="Genomic_DNA"/>
</dbReference>
<evidence type="ECO:0000313" key="11">
    <source>
        <dbReference type="Proteomes" id="UP000025245"/>
    </source>
</evidence>
<feature type="transmembrane region" description="Helical" evidence="7">
    <location>
        <begin position="95"/>
        <end position="113"/>
    </location>
</feature>
<keyword evidence="11" id="KW-1185">Reference proteome</keyword>
<sequence length="316" mass="36603">MQLFHNLFASGFSLSEIVAFLEKSHLLEAKYLDRIKENLISGRSLAEMTRSLGYPDSIVTQISFADIHGNTKESLFKIMHYLDKVAQVRKKTLEVLTYPLILLSFLIAIMFGLRHYLLPQIEESNGLTQFLTYFPLVFLIFLILGLLLTFYLSIRWRKHSQLKQVKQFSRIPFLKDYISLYITAYFAREWGSLMGQGLELSSILTVMAKEQSPLVKEIGQDMQAYFLEGGALHDKVLQYPFFQKELSLMIEYGDIKAKLGQELEIYAQLTWERFFSRLFQATQWIQPIIFLFVALIIVCIYAAMLLPMYHSIGGSI</sequence>
<keyword evidence="3" id="KW-1003">Cell membrane</keyword>
<dbReference type="AlphaFoldDB" id="A0A3L8GRN5"/>
<feature type="domain" description="Type II secretion system protein GspF" evidence="8">
    <location>
        <begin position="4"/>
        <end position="119"/>
    </location>
</feature>
<organism evidence="10 12">
    <name type="scientific">Streptococcus iniae</name>
    <name type="common">Streptococcus shiloi</name>
    <dbReference type="NCBI Taxonomy" id="1346"/>
    <lineage>
        <taxon>Bacteria</taxon>
        <taxon>Bacillati</taxon>
        <taxon>Bacillota</taxon>
        <taxon>Bacilli</taxon>
        <taxon>Lactobacillales</taxon>
        <taxon>Streptococcaceae</taxon>
        <taxon>Streptococcus</taxon>
    </lineage>
</organism>
<dbReference type="PANTHER" id="PTHR30012:SF0">
    <property type="entry name" value="TYPE II SECRETION SYSTEM PROTEIN F-RELATED"/>
    <property type="match status" value="1"/>
</dbReference>
<comment type="subcellular location">
    <subcellularLocation>
        <location evidence="1">Cell membrane</location>
        <topology evidence="1">Multi-pass membrane protein</topology>
    </subcellularLocation>
</comment>
<evidence type="ECO:0000256" key="6">
    <source>
        <dbReference type="ARBA" id="ARBA00023136"/>
    </source>
</evidence>
<reference evidence="9 11" key="1">
    <citation type="journal article" date="2014" name="Genome Announc.">
        <title>Complete Genome Sequence of a Virulent Strain, Streptococcus iniae ISET0901, Isolated from Diseased Tilapia.</title>
        <authorList>
            <person name="Pridgeon J.W."/>
            <person name="Zhang D."/>
            <person name="Zhang L."/>
        </authorList>
    </citation>
    <scope>NUCLEOTIDE SEQUENCE [LARGE SCALE GENOMIC DNA]</scope>
    <source>
        <strain evidence="9 11">ISET0901</strain>
    </source>
</reference>
<dbReference type="NCBIfam" id="NF041012">
    <property type="entry name" value="T4P_ComGB"/>
    <property type="match status" value="1"/>
</dbReference>
<dbReference type="Proteomes" id="UP000025245">
    <property type="component" value="Chromosome"/>
</dbReference>
<comment type="similarity">
    <text evidence="2">Belongs to the GSP F family.</text>
</comment>
<keyword evidence="6 7" id="KW-0472">Membrane</keyword>
<reference evidence="10 12" key="2">
    <citation type="submission" date="2018-06" db="EMBL/GenBank/DDBJ databases">
        <title>Mutators as drivers of adaptation in pathogenic bacteria and a risk factor for host jumps and vaccine escape.</title>
        <authorList>
            <person name="Barnes A.C."/>
            <person name="Silayeva O."/>
        </authorList>
    </citation>
    <scope>NUCLEOTIDE SEQUENCE [LARGE SCALE GENOMIC DNA]</scope>
    <source>
        <strain evidence="10 12">QMA0445</strain>
    </source>
</reference>